<name>A0A6N8JPH1_9ACTN</name>
<keyword evidence="1" id="KW-0547">Nucleotide-binding</keyword>
<dbReference type="Proteomes" id="UP000463388">
    <property type="component" value="Unassembled WGS sequence"/>
</dbReference>
<proteinExistence type="predicted"/>
<gene>
    <name evidence="3" type="ORF">GKZ27_05920</name>
</gene>
<dbReference type="EMBL" id="WSRR01000011">
    <property type="protein sequence ID" value="MVX60994.1"/>
    <property type="molecule type" value="Genomic_DNA"/>
</dbReference>
<evidence type="ECO:0000313" key="4">
    <source>
        <dbReference type="Proteomes" id="UP000463388"/>
    </source>
</evidence>
<evidence type="ECO:0000313" key="3">
    <source>
        <dbReference type="EMBL" id="MVX60994.1"/>
    </source>
</evidence>
<feature type="domain" description="ATP-grasp" evidence="2">
    <location>
        <begin position="133"/>
        <end position="334"/>
    </location>
</feature>
<dbReference type="GO" id="GO:0005524">
    <property type="term" value="F:ATP binding"/>
    <property type="evidence" value="ECO:0007669"/>
    <property type="project" value="UniProtKB-UniRule"/>
</dbReference>
<protein>
    <submittedName>
        <fullName evidence="3">Carboxylate--amine ligase</fullName>
    </submittedName>
</protein>
<organism evidence="3 4">
    <name type="scientific">Adlercreutzia mucosicola</name>
    <dbReference type="NCBI Taxonomy" id="580026"/>
    <lineage>
        <taxon>Bacteria</taxon>
        <taxon>Bacillati</taxon>
        <taxon>Actinomycetota</taxon>
        <taxon>Coriobacteriia</taxon>
        <taxon>Eggerthellales</taxon>
        <taxon>Eggerthellaceae</taxon>
        <taxon>Adlercreutzia</taxon>
    </lineage>
</organism>
<sequence length="421" mass="48195">MEEKDVGQRLVPVIVGGTFLAYSYVREFNRRYGTTRCIVVITQEVKMLTTSRFTDCRIVPEAAHPEGLYRCLEGIAAELRAENESLVPLVLGCDDRHALMFAAGKDRLEAAGIVVPCNDFAMLDRISQKRGFYELCEKIGVPYPKTWYFNCDDTAPESLPVDEFPYPCIAKPSDTTKFQNANVAHKRKAYEIETPEELVQVWADVRASDYDGEFLIQDYIPGGDEALRILNTYSDRAGNLRVVSGGITALQDHSPSALGNPLCIIGDKEPRVIEYARKFLKEVGYENYGNFDIKYDSRTDDYVFFEINIRAGRSTYFTSLAGVNFVTLVVDQYILGREVPEVEAYEPFVYCCVPKYVLKRSITDKDQLERALALLKTTKDPYPLHYLKDTLAHNFWSYAMYFNQILKFKRYFWDTGGRQYK</sequence>
<dbReference type="SUPFAM" id="SSF56059">
    <property type="entry name" value="Glutathione synthetase ATP-binding domain-like"/>
    <property type="match status" value="1"/>
</dbReference>
<keyword evidence="4" id="KW-1185">Reference proteome</keyword>
<dbReference type="Pfam" id="PF02786">
    <property type="entry name" value="CPSase_L_D2"/>
    <property type="match status" value="1"/>
</dbReference>
<accession>A0A6N8JPH1</accession>
<evidence type="ECO:0000256" key="1">
    <source>
        <dbReference type="PROSITE-ProRule" id="PRU00409"/>
    </source>
</evidence>
<keyword evidence="1" id="KW-0067">ATP-binding</keyword>
<dbReference type="AlphaFoldDB" id="A0A6N8JPH1"/>
<dbReference type="PROSITE" id="PS50975">
    <property type="entry name" value="ATP_GRASP"/>
    <property type="match status" value="1"/>
</dbReference>
<comment type="caution">
    <text evidence="3">The sequence shown here is derived from an EMBL/GenBank/DDBJ whole genome shotgun (WGS) entry which is preliminary data.</text>
</comment>
<dbReference type="GO" id="GO:0046872">
    <property type="term" value="F:metal ion binding"/>
    <property type="evidence" value="ECO:0007669"/>
    <property type="project" value="InterPro"/>
</dbReference>
<evidence type="ECO:0000259" key="2">
    <source>
        <dbReference type="PROSITE" id="PS50975"/>
    </source>
</evidence>
<dbReference type="Gene3D" id="3.30.470.20">
    <property type="entry name" value="ATP-grasp fold, B domain"/>
    <property type="match status" value="1"/>
</dbReference>
<keyword evidence="3" id="KW-0436">Ligase</keyword>
<dbReference type="InterPro" id="IPR011761">
    <property type="entry name" value="ATP-grasp"/>
</dbReference>
<reference evidence="3 4" key="1">
    <citation type="submission" date="2019-12" db="EMBL/GenBank/DDBJ databases">
        <title>Microbes associate with the intestines of laboratory mice.</title>
        <authorList>
            <person name="Navarre W."/>
            <person name="Wong E."/>
        </authorList>
    </citation>
    <scope>NUCLEOTIDE SEQUENCE [LARGE SCALE GENOMIC DNA]</scope>
    <source>
        <strain evidence="3 4">NM66_B29</strain>
    </source>
</reference>
<dbReference type="GO" id="GO:0016874">
    <property type="term" value="F:ligase activity"/>
    <property type="evidence" value="ECO:0007669"/>
    <property type="project" value="UniProtKB-KW"/>
</dbReference>
<dbReference type="InterPro" id="IPR005479">
    <property type="entry name" value="CPAse_ATP-bd"/>
</dbReference>
<dbReference type="OrthoDB" id="5420347at2"/>